<protein>
    <recommendedName>
        <fullName evidence="1">HTH araC/xylS-type domain-containing protein</fullName>
    </recommendedName>
</protein>
<dbReference type="Proteomes" id="UP001595713">
    <property type="component" value="Unassembled WGS sequence"/>
</dbReference>
<feature type="domain" description="HTH araC/xylS-type" evidence="1">
    <location>
        <begin position="171"/>
        <end position="271"/>
    </location>
</feature>
<evidence type="ECO:0000259" key="1">
    <source>
        <dbReference type="PROSITE" id="PS01124"/>
    </source>
</evidence>
<dbReference type="InterPro" id="IPR018060">
    <property type="entry name" value="HTH_AraC"/>
</dbReference>
<proteinExistence type="predicted"/>
<dbReference type="Gene3D" id="1.10.10.60">
    <property type="entry name" value="Homeodomain-like"/>
    <property type="match status" value="1"/>
</dbReference>
<sequence length="294" mass="32632">MVGVDPASWGLPPGTAFRLDLPAPDLRPFITDYHIQDSDEAVHAGTVTYPLPAWPVIRIILATEAISLQLGPRRYVLPVASLYGTTTRSMAVTSYGGVTIGIGISPLGWSRLFSVSADKVRDQVVPLDTMMPAAAVHALVETLRTADLVKDLGPILNDFLRDRLSPPGPHEEVIVGLTHLINDDKTEDIASATRQLGVEANALRRIAIRYFGFPPKVLLVRARFVRSLVRMMLGDCITDYSKIAPTYFDRSHFLRDARRFLGTTPRRYLMRHNAYMFANLRARRDVIRAAKAAT</sequence>
<dbReference type="EMBL" id="JBHRXP010000007">
    <property type="protein sequence ID" value="MFC3581118.1"/>
    <property type="molecule type" value="Genomic_DNA"/>
</dbReference>
<comment type="caution">
    <text evidence="2">The sequence shown here is derived from an EMBL/GenBank/DDBJ whole genome shotgun (WGS) entry which is preliminary data.</text>
</comment>
<reference evidence="3" key="1">
    <citation type="journal article" date="2019" name="Int. J. Syst. Evol. Microbiol.">
        <title>The Global Catalogue of Microorganisms (GCM) 10K type strain sequencing project: providing services to taxonomists for standard genome sequencing and annotation.</title>
        <authorList>
            <consortium name="The Broad Institute Genomics Platform"/>
            <consortium name="The Broad Institute Genome Sequencing Center for Infectious Disease"/>
            <person name="Wu L."/>
            <person name="Ma J."/>
        </authorList>
    </citation>
    <scope>NUCLEOTIDE SEQUENCE [LARGE SCALE GENOMIC DNA]</scope>
    <source>
        <strain evidence="3">KCTC 42739</strain>
    </source>
</reference>
<organism evidence="2 3">
    <name type="scientific">Sphingomonas hylomeconis</name>
    <dbReference type="NCBI Taxonomy" id="1395958"/>
    <lineage>
        <taxon>Bacteria</taxon>
        <taxon>Pseudomonadati</taxon>
        <taxon>Pseudomonadota</taxon>
        <taxon>Alphaproteobacteria</taxon>
        <taxon>Sphingomonadales</taxon>
        <taxon>Sphingomonadaceae</taxon>
        <taxon>Sphingomonas</taxon>
    </lineage>
</organism>
<evidence type="ECO:0000313" key="2">
    <source>
        <dbReference type="EMBL" id="MFC3581118.1"/>
    </source>
</evidence>
<name>A0ABV7SVU3_9SPHN</name>
<keyword evidence="3" id="KW-1185">Reference proteome</keyword>
<accession>A0ABV7SVU3</accession>
<evidence type="ECO:0000313" key="3">
    <source>
        <dbReference type="Proteomes" id="UP001595713"/>
    </source>
</evidence>
<dbReference type="PROSITE" id="PS01124">
    <property type="entry name" value="HTH_ARAC_FAMILY_2"/>
    <property type="match status" value="1"/>
</dbReference>
<gene>
    <name evidence="2" type="ORF">ACFONA_13180</name>
</gene>